<proteinExistence type="predicted"/>
<sequence>MLGGITNHMKLNEGKFWILHLGWGNTACMDRLGNERLERGNKEKDLVVLVDGKLNVSQQCPGSQEGQPCPGGHQAQYDQLGKGGDCPLCSALGKPHLQCWEQFWAPQYRKDIKLLESVQMRGTKMVKGLEGKPCVERLGPLGQFSLEESEGRPHGSYKFLVRGRGGADTD</sequence>
<evidence type="ECO:0000313" key="2">
    <source>
        <dbReference type="Proteomes" id="UP000796761"/>
    </source>
</evidence>
<dbReference type="PANTHER" id="PTHR33332">
    <property type="entry name" value="REVERSE TRANSCRIPTASE DOMAIN-CONTAINING PROTEIN"/>
    <property type="match status" value="1"/>
</dbReference>
<evidence type="ECO:0000313" key="1">
    <source>
        <dbReference type="EMBL" id="TRZ20132.1"/>
    </source>
</evidence>
<organism evidence="1 2">
    <name type="scientific">Zosterops borbonicus</name>
    <dbReference type="NCBI Taxonomy" id="364589"/>
    <lineage>
        <taxon>Eukaryota</taxon>
        <taxon>Metazoa</taxon>
        <taxon>Chordata</taxon>
        <taxon>Craniata</taxon>
        <taxon>Vertebrata</taxon>
        <taxon>Euteleostomi</taxon>
        <taxon>Archelosauria</taxon>
        <taxon>Archosauria</taxon>
        <taxon>Dinosauria</taxon>
        <taxon>Saurischia</taxon>
        <taxon>Theropoda</taxon>
        <taxon>Coelurosauria</taxon>
        <taxon>Aves</taxon>
        <taxon>Neognathae</taxon>
        <taxon>Neoaves</taxon>
        <taxon>Telluraves</taxon>
        <taxon>Australaves</taxon>
        <taxon>Passeriformes</taxon>
        <taxon>Sylvioidea</taxon>
        <taxon>Zosteropidae</taxon>
        <taxon>Zosterops</taxon>
    </lineage>
</organism>
<keyword evidence="2" id="KW-1185">Reference proteome</keyword>
<gene>
    <name evidence="1" type="ORF">HGM15179_006987</name>
</gene>
<comment type="caution">
    <text evidence="1">The sequence shown here is derived from an EMBL/GenBank/DDBJ whole genome shotgun (WGS) entry which is preliminary data.</text>
</comment>
<name>A0A8K1LNB7_9PASS</name>
<protein>
    <submittedName>
        <fullName evidence="1">Uncharacterized protein</fullName>
    </submittedName>
</protein>
<dbReference type="AlphaFoldDB" id="A0A8K1LNB7"/>
<reference evidence="1" key="1">
    <citation type="submission" date="2019-04" db="EMBL/GenBank/DDBJ databases">
        <title>Genome assembly of Zosterops borbonicus 15179.</title>
        <authorList>
            <person name="Leroy T."/>
            <person name="Anselmetti Y."/>
            <person name="Tilak M.-K."/>
            <person name="Nabholz B."/>
        </authorList>
    </citation>
    <scope>NUCLEOTIDE SEQUENCE</scope>
    <source>
        <strain evidence="1">HGM_15179</strain>
        <tissue evidence="1">Muscle</tissue>
    </source>
</reference>
<accession>A0A8K1LNB7</accession>
<dbReference type="OrthoDB" id="10063766at2759"/>
<dbReference type="Proteomes" id="UP000796761">
    <property type="component" value="Unassembled WGS sequence"/>
</dbReference>
<dbReference type="EMBL" id="SWJQ01000160">
    <property type="protein sequence ID" value="TRZ20132.1"/>
    <property type="molecule type" value="Genomic_DNA"/>
</dbReference>